<organism evidence="1 2">
    <name type="scientific">Rhizobium gallicum</name>
    <dbReference type="NCBI Taxonomy" id="56730"/>
    <lineage>
        <taxon>Bacteria</taxon>
        <taxon>Pseudomonadati</taxon>
        <taxon>Pseudomonadota</taxon>
        <taxon>Alphaproteobacteria</taxon>
        <taxon>Hyphomicrobiales</taxon>
        <taxon>Rhizobiaceae</taxon>
        <taxon>Rhizobium/Agrobacterium group</taxon>
        <taxon>Rhizobium</taxon>
    </lineage>
</organism>
<reference evidence="1 2" key="1">
    <citation type="submission" date="2016-09" db="EMBL/GenBank/DDBJ databases">
        <title>The complete genome sequences of Rhizobium gallicum, symbiovars gallicum and phaseoli, symbionts associated to common bean (Phaseolus vulgaris).</title>
        <authorList>
            <person name="Bustos P."/>
            <person name="Santamaria R.I."/>
            <person name="Perez-Carrascal O.M."/>
            <person name="Juarez S."/>
            <person name="Lozano L."/>
            <person name="Martinez-Flores I."/>
            <person name="Martinez-Romero E."/>
            <person name="Cevallos M."/>
            <person name="Romero D."/>
            <person name="Davila G."/>
            <person name="Gonzalez V."/>
        </authorList>
    </citation>
    <scope>NUCLEOTIDE SEQUENCE [LARGE SCALE GENOMIC DNA]</scope>
    <source>
        <strain evidence="1 2">IE4872</strain>
    </source>
</reference>
<name>A0A1L5NK52_9HYPH</name>
<dbReference type="EMBL" id="CP017101">
    <property type="protein sequence ID" value="APO68290.1"/>
    <property type="molecule type" value="Genomic_DNA"/>
</dbReference>
<dbReference type="STRING" id="56730.IE4872_CH02683"/>
<dbReference type="InterPro" id="IPR025737">
    <property type="entry name" value="FApF"/>
</dbReference>
<dbReference type="RefSeq" id="WP_074068981.1">
    <property type="nucleotide sequence ID" value="NZ_CP017101.1"/>
</dbReference>
<evidence type="ECO:0000313" key="2">
    <source>
        <dbReference type="Proteomes" id="UP000184749"/>
    </source>
</evidence>
<accession>A0A1L5NK52</accession>
<dbReference type="Proteomes" id="UP000184749">
    <property type="component" value="Chromosome"/>
</dbReference>
<gene>
    <name evidence="1" type="ORF">IE4872_CH02683</name>
</gene>
<proteinExistence type="predicted"/>
<evidence type="ECO:0008006" key="3">
    <source>
        <dbReference type="Google" id="ProtNLM"/>
    </source>
</evidence>
<dbReference type="Pfam" id="PF13557">
    <property type="entry name" value="Phenol_MetA_deg"/>
    <property type="match status" value="1"/>
</dbReference>
<dbReference type="AlphaFoldDB" id="A0A1L5NK52"/>
<evidence type="ECO:0000313" key="1">
    <source>
        <dbReference type="EMBL" id="APO68290.1"/>
    </source>
</evidence>
<sequence length="79" mass="8701">MPTSTGRLQFVDEHTHTVWSDYIFRQLTGDSGAGATLGDFKSRVFGIGPQIGYKFEANDTTDGYVNLKGYCEFGAENRG</sequence>
<protein>
    <recommendedName>
        <fullName evidence="3">Porin</fullName>
    </recommendedName>
</protein>